<sequence>MTKHAIPYCSDETLNSSNNTLVRPKFVSRFENFCSYNHNLSQKWGIYIVQCLIQDTLSEITTGCRGCKFCFFNVRTGLSVPIQSVLHWSWNRRSMFIMPSDGYTEVDLNDKFAMGDEIIVSIADFEKREEDNFAVGFVHGRDKEYLDKSNAWLWAPSMLKFGFSGSYLRDYTVFTETVHANIKPGESYVNRQYIMVDSYKSMTKTANDWVNETMQAMLLPNDHSGDTITLWSNDDGINGSDKHIFGASIGNGTASKCSQGVPRCIGSTAPGRGLSALFEVRCGDDDVYVGHDKYHFSPQRYNDTLPIRSYVCDGRDKDVRPQWKLLGFFPPGRCNSLNNSVFVEEFCNSFVSEYSAPVSPRTKFLTNEKLGTISPSHEIRLSRNKNAKAHASEFVHSIHPQFSQGNPSLVPWEAILLSKTHHDTEKVNARRYQQAKEENTMINFFGGNRIDYASLLVHEKTALATSLDISSSTWSIIAGDLAENDYLMHSAQVSNGGSTFYSKIPDSLK</sequence>
<dbReference type="AlphaFoldDB" id="A0A7S4QZ18"/>
<dbReference type="EMBL" id="HBNS01011411">
    <property type="protein sequence ID" value="CAE4596393.1"/>
    <property type="molecule type" value="Transcribed_RNA"/>
</dbReference>
<organism evidence="1">
    <name type="scientific">Ditylum brightwellii</name>
    <dbReference type="NCBI Taxonomy" id="49249"/>
    <lineage>
        <taxon>Eukaryota</taxon>
        <taxon>Sar</taxon>
        <taxon>Stramenopiles</taxon>
        <taxon>Ochrophyta</taxon>
        <taxon>Bacillariophyta</taxon>
        <taxon>Mediophyceae</taxon>
        <taxon>Lithodesmiophycidae</taxon>
        <taxon>Lithodesmiales</taxon>
        <taxon>Lithodesmiaceae</taxon>
        <taxon>Ditylum</taxon>
    </lineage>
</organism>
<gene>
    <name evidence="1" type="ORF">DBRI00130_LOCUS9225</name>
</gene>
<proteinExistence type="predicted"/>
<evidence type="ECO:0000313" key="1">
    <source>
        <dbReference type="EMBL" id="CAE4596393.1"/>
    </source>
</evidence>
<reference evidence="1" key="1">
    <citation type="submission" date="2021-01" db="EMBL/GenBank/DDBJ databases">
        <authorList>
            <person name="Corre E."/>
            <person name="Pelletier E."/>
            <person name="Niang G."/>
            <person name="Scheremetjew M."/>
            <person name="Finn R."/>
            <person name="Kale V."/>
            <person name="Holt S."/>
            <person name="Cochrane G."/>
            <person name="Meng A."/>
            <person name="Brown T."/>
            <person name="Cohen L."/>
        </authorList>
    </citation>
    <scope>NUCLEOTIDE SEQUENCE</scope>
    <source>
        <strain evidence="1">GSO104</strain>
    </source>
</reference>
<accession>A0A7S4QZ18</accession>
<protein>
    <submittedName>
        <fullName evidence="1">Uncharacterized protein</fullName>
    </submittedName>
</protein>
<name>A0A7S4QZ18_9STRA</name>